<protein>
    <submittedName>
        <fullName evidence="1">Uncharacterized protein</fullName>
    </submittedName>
</protein>
<dbReference type="RefSeq" id="WP_264507344.1">
    <property type="nucleotide sequence ID" value="NZ_JAPDFL010000001.1"/>
</dbReference>
<evidence type="ECO:0000313" key="1">
    <source>
        <dbReference type="EMBL" id="MCW1934560.1"/>
    </source>
</evidence>
<reference evidence="1 2" key="1">
    <citation type="submission" date="2022-10" db="EMBL/GenBank/DDBJ databases">
        <title>Pararhodobacter sp. nov., isolated from marine algae.</title>
        <authorList>
            <person name="Choi B.J."/>
            <person name="Kim J.M."/>
            <person name="Lee J.K."/>
            <person name="Choi D.G."/>
            <person name="Jeon C.O."/>
        </authorList>
    </citation>
    <scope>NUCLEOTIDE SEQUENCE [LARGE SCALE GENOMIC DNA]</scope>
    <source>
        <strain evidence="1 2">ZQ420</strain>
    </source>
</reference>
<sequence length="85" mass="9226">MTDPAKAHARRAGILCGDSAFQRFAGERSGLSGAQFTSTAAAHFLRRECQIASRKDLDTDAGALARFEALTTDFDAWRGRIPALR</sequence>
<evidence type="ECO:0000313" key="2">
    <source>
        <dbReference type="Proteomes" id="UP001208938"/>
    </source>
</evidence>
<comment type="caution">
    <text evidence="1">The sequence shown here is derived from an EMBL/GenBank/DDBJ whole genome shotgun (WGS) entry which is preliminary data.</text>
</comment>
<proteinExistence type="predicted"/>
<name>A0ABT3H4D8_9RHOB</name>
<dbReference type="Proteomes" id="UP001208938">
    <property type="component" value="Unassembled WGS sequence"/>
</dbReference>
<organism evidence="1 2">
    <name type="scientific">Pararhodobacter zhoushanensis</name>
    <dbReference type="NCBI Taxonomy" id="2479545"/>
    <lineage>
        <taxon>Bacteria</taxon>
        <taxon>Pseudomonadati</taxon>
        <taxon>Pseudomonadota</taxon>
        <taxon>Alphaproteobacteria</taxon>
        <taxon>Rhodobacterales</taxon>
        <taxon>Paracoccaceae</taxon>
        <taxon>Pararhodobacter</taxon>
    </lineage>
</organism>
<gene>
    <name evidence="1" type="ORF">OKW52_20455</name>
</gene>
<keyword evidence="2" id="KW-1185">Reference proteome</keyword>
<dbReference type="EMBL" id="JAPDFL010000001">
    <property type="protein sequence ID" value="MCW1934560.1"/>
    <property type="molecule type" value="Genomic_DNA"/>
</dbReference>
<accession>A0ABT3H4D8</accession>